<evidence type="ECO:0000256" key="1">
    <source>
        <dbReference type="SAM" id="MobiDB-lite"/>
    </source>
</evidence>
<sequence length="396" mass="42351">MGRKKHVAKAKTNAPRGSRRRERGRSSVAVREPEFANVLGPFRDWLRAEAELDGHEDLAVEGALDGLRVMRSADPRFDETAWKAADLDSVLAAVPLGGDEEQLGYEDPAEVLGDVFAPLGLLLGFLFETGRWTGTEQSYLVCAETIDEYLEPDSGLIDLDALDVPEVEQQAELAALAGLPVVLQLDTLLTWIGTGRPVTGEGTLGQQELLEVTRELGVAVESGEAGDVDTLAQSVAEVSEFDLLWSVAEDAELVAVADGTVTRGTGADAWSGQDPGARLELLRAVAARVFAETMLPPADDDGHPYQEADDLAMALVAAAFTDDPAEVGFVDGEALADLSDDERRAFEETVALVKETMLDLEDQGFVRIGETYTVPEPVKPAVHWGLVAAADALSAE</sequence>
<gene>
    <name evidence="2" type="ORF">NVS88_05975</name>
</gene>
<proteinExistence type="predicted"/>
<accession>A0A9X4RCQ5</accession>
<evidence type="ECO:0000313" key="2">
    <source>
        <dbReference type="EMBL" id="MDG3014105.1"/>
    </source>
</evidence>
<name>A0A9X4RCQ5_9ACTN</name>
<organism evidence="2 3">
    <name type="scientific">Speluncibacter jeojiensis</name>
    <dbReference type="NCBI Taxonomy" id="2710754"/>
    <lineage>
        <taxon>Bacteria</taxon>
        <taxon>Bacillati</taxon>
        <taxon>Actinomycetota</taxon>
        <taxon>Actinomycetes</taxon>
        <taxon>Mycobacteriales</taxon>
        <taxon>Speluncibacteraceae</taxon>
        <taxon>Speluncibacter</taxon>
    </lineage>
</organism>
<feature type="region of interest" description="Disordered" evidence="1">
    <location>
        <begin position="1"/>
        <end position="28"/>
    </location>
</feature>
<dbReference type="AlphaFoldDB" id="A0A9X4RCQ5"/>
<dbReference type="EMBL" id="JANRHA010000003">
    <property type="protein sequence ID" value="MDG3014105.1"/>
    <property type="molecule type" value="Genomic_DNA"/>
</dbReference>
<comment type="caution">
    <text evidence="2">The sequence shown here is derived from an EMBL/GenBank/DDBJ whole genome shotgun (WGS) entry which is preliminary data.</text>
</comment>
<dbReference type="RefSeq" id="WP_277831970.1">
    <property type="nucleotide sequence ID" value="NZ_JAAIVF010000002.1"/>
</dbReference>
<evidence type="ECO:0000313" key="3">
    <source>
        <dbReference type="Proteomes" id="UP001152755"/>
    </source>
</evidence>
<dbReference type="Proteomes" id="UP001152755">
    <property type="component" value="Unassembled WGS sequence"/>
</dbReference>
<protein>
    <submittedName>
        <fullName evidence="2">Uncharacterized protein</fullName>
    </submittedName>
</protein>
<keyword evidence="3" id="KW-1185">Reference proteome</keyword>
<reference evidence="2" key="1">
    <citation type="submission" date="2022-08" db="EMBL/GenBank/DDBJ databases">
        <title>Genome analysis of Corynebacteriales strain.</title>
        <authorList>
            <person name="Lee S.D."/>
        </authorList>
    </citation>
    <scope>NUCLEOTIDE SEQUENCE</scope>
    <source>
        <strain evidence="2">D3-21</strain>
    </source>
</reference>